<organism evidence="6 7">
    <name type="scientific">Micromonospora andamanensis</name>
    <dbReference type="NCBI Taxonomy" id="1287068"/>
    <lineage>
        <taxon>Bacteria</taxon>
        <taxon>Bacillati</taxon>
        <taxon>Actinomycetota</taxon>
        <taxon>Actinomycetes</taxon>
        <taxon>Micromonosporales</taxon>
        <taxon>Micromonosporaceae</taxon>
        <taxon>Micromonospora</taxon>
    </lineage>
</organism>
<evidence type="ECO:0000256" key="1">
    <source>
        <dbReference type="ARBA" id="ARBA00023295"/>
    </source>
</evidence>
<dbReference type="Proteomes" id="UP000647017">
    <property type="component" value="Unassembled WGS sequence"/>
</dbReference>
<sequence length="206" mass="21052">MPGLGGQPHGSPTYPQPAVHGAPPPYPGPVAPPAWNQSGAQLPGIAASYQGPLAMPTAEPAPGRNRVAIVVAVVAVLVALAAVIGVGLLVLDRRAEPPVEPSSAPTSPPGSVGPPPGNLTMRDDTTTITLTWTDPSDGLVPFMVAGGRNGQSLGMMATVDPGRTSYTVNGLSTRVNYCFAVLAVYDTDQFATSDQVCTSRQVDTTD</sequence>
<keyword evidence="4" id="KW-0472">Membrane</keyword>
<evidence type="ECO:0000313" key="6">
    <source>
        <dbReference type="EMBL" id="GIJ11612.1"/>
    </source>
</evidence>
<protein>
    <recommendedName>
        <fullName evidence="5">Fibronectin type-III domain-containing protein</fullName>
    </recommendedName>
</protein>
<dbReference type="InterPro" id="IPR003961">
    <property type="entry name" value="FN3_dom"/>
</dbReference>
<evidence type="ECO:0000313" key="7">
    <source>
        <dbReference type="Proteomes" id="UP000647017"/>
    </source>
</evidence>
<dbReference type="PROSITE" id="PS50853">
    <property type="entry name" value="FN3"/>
    <property type="match status" value="1"/>
</dbReference>
<keyword evidence="2" id="KW-0119">Carbohydrate metabolism</keyword>
<keyword evidence="7" id="KW-1185">Reference proteome</keyword>
<keyword evidence="4" id="KW-1133">Transmembrane helix</keyword>
<keyword evidence="1" id="KW-0378">Hydrolase</keyword>
<dbReference type="Gene3D" id="2.60.40.10">
    <property type="entry name" value="Immunoglobulins"/>
    <property type="match status" value="1"/>
</dbReference>
<gene>
    <name evidence="6" type="ORF">Van01_48260</name>
</gene>
<reference evidence="6 7" key="1">
    <citation type="submission" date="2021-01" db="EMBL/GenBank/DDBJ databases">
        <title>Whole genome shotgun sequence of Verrucosispora andamanensis NBRC 109075.</title>
        <authorList>
            <person name="Komaki H."/>
            <person name="Tamura T."/>
        </authorList>
    </citation>
    <scope>NUCLEOTIDE SEQUENCE [LARGE SCALE GENOMIC DNA]</scope>
    <source>
        <strain evidence="6 7">NBRC 109075</strain>
    </source>
</reference>
<evidence type="ECO:0000256" key="2">
    <source>
        <dbReference type="ARBA" id="ARBA00023326"/>
    </source>
</evidence>
<keyword evidence="4" id="KW-0812">Transmembrane</keyword>
<proteinExistence type="predicted"/>
<keyword evidence="2" id="KW-0624">Polysaccharide degradation</keyword>
<accession>A0ABQ4I156</accession>
<feature type="compositionally biased region" description="Pro residues" evidence="3">
    <location>
        <begin position="106"/>
        <end position="117"/>
    </location>
</feature>
<dbReference type="SMART" id="SM00060">
    <property type="entry name" value="FN3"/>
    <property type="match status" value="1"/>
</dbReference>
<feature type="transmembrane region" description="Helical" evidence="4">
    <location>
        <begin position="67"/>
        <end position="91"/>
    </location>
</feature>
<comment type="caution">
    <text evidence="6">The sequence shown here is derived from an EMBL/GenBank/DDBJ whole genome shotgun (WGS) entry which is preliminary data.</text>
</comment>
<evidence type="ECO:0000256" key="4">
    <source>
        <dbReference type="SAM" id="Phobius"/>
    </source>
</evidence>
<feature type="region of interest" description="Disordered" evidence="3">
    <location>
        <begin position="1"/>
        <end position="39"/>
    </location>
</feature>
<dbReference type="Pfam" id="PF00041">
    <property type="entry name" value="fn3"/>
    <property type="match status" value="1"/>
</dbReference>
<dbReference type="SUPFAM" id="SSF49265">
    <property type="entry name" value="Fibronectin type III"/>
    <property type="match status" value="1"/>
</dbReference>
<name>A0ABQ4I156_9ACTN</name>
<keyword evidence="1" id="KW-0326">Glycosidase</keyword>
<feature type="compositionally biased region" description="Pro residues" evidence="3">
    <location>
        <begin position="22"/>
        <end position="32"/>
    </location>
</feature>
<feature type="domain" description="Fibronectin type-III" evidence="5">
    <location>
        <begin position="115"/>
        <end position="206"/>
    </location>
</feature>
<feature type="region of interest" description="Disordered" evidence="3">
    <location>
        <begin position="97"/>
        <end position="120"/>
    </location>
</feature>
<dbReference type="InterPro" id="IPR036116">
    <property type="entry name" value="FN3_sf"/>
</dbReference>
<dbReference type="InterPro" id="IPR013783">
    <property type="entry name" value="Ig-like_fold"/>
</dbReference>
<dbReference type="EMBL" id="BOOZ01000035">
    <property type="protein sequence ID" value="GIJ11612.1"/>
    <property type="molecule type" value="Genomic_DNA"/>
</dbReference>
<evidence type="ECO:0000256" key="3">
    <source>
        <dbReference type="SAM" id="MobiDB-lite"/>
    </source>
</evidence>
<evidence type="ECO:0000259" key="5">
    <source>
        <dbReference type="PROSITE" id="PS50853"/>
    </source>
</evidence>